<keyword evidence="2" id="KW-0472">Membrane</keyword>
<dbReference type="InterPro" id="IPR051135">
    <property type="entry name" value="Gal/GlcNAc/GalNAc_ST"/>
</dbReference>
<feature type="compositionally biased region" description="Low complexity" evidence="1">
    <location>
        <begin position="149"/>
        <end position="205"/>
    </location>
</feature>
<evidence type="ECO:0000256" key="2">
    <source>
        <dbReference type="SAM" id="Phobius"/>
    </source>
</evidence>
<dbReference type="GO" id="GO:0006790">
    <property type="term" value="P:sulfur compound metabolic process"/>
    <property type="evidence" value="ECO:0007669"/>
    <property type="project" value="TreeGrafter"/>
</dbReference>
<feature type="compositionally biased region" description="Polar residues" evidence="1">
    <location>
        <begin position="209"/>
        <end position="220"/>
    </location>
</feature>
<dbReference type="GO" id="GO:0001517">
    <property type="term" value="F:N-acetylglucosamine 6-O-sulfotransferase activity"/>
    <property type="evidence" value="ECO:0007669"/>
    <property type="project" value="TreeGrafter"/>
</dbReference>
<dbReference type="RefSeq" id="XP_018017112.1">
    <property type="nucleotide sequence ID" value="XM_018161623.2"/>
</dbReference>
<dbReference type="InterPro" id="IPR027417">
    <property type="entry name" value="P-loop_NTPase"/>
</dbReference>
<feature type="transmembrane region" description="Helical" evidence="2">
    <location>
        <begin position="12"/>
        <end position="30"/>
    </location>
</feature>
<feature type="region of interest" description="Disordered" evidence="1">
    <location>
        <begin position="131"/>
        <end position="241"/>
    </location>
</feature>
<dbReference type="Proteomes" id="UP000694843">
    <property type="component" value="Unplaced"/>
</dbReference>
<keyword evidence="2" id="KW-1133">Transmembrane helix</keyword>
<dbReference type="KEGG" id="hazt:108673751"/>
<feature type="compositionally biased region" description="Basic and acidic residues" evidence="1">
    <location>
        <begin position="131"/>
        <end position="146"/>
    </location>
</feature>
<feature type="compositionally biased region" description="Basic and acidic residues" evidence="1">
    <location>
        <begin position="224"/>
        <end position="241"/>
    </location>
</feature>
<organism evidence="3 4">
    <name type="scientific">Hyalella azteca</name>
    <name type="common">Amphipod</name>
    <dbReference type="NCBI Taxonomy" id="294128"/>
    <lineage>
        <taxon>Eukaryota</taxon>
        <taxon>Metazoa</taxon>
        <taxon>Ecdysozoa</taxon>
        <taxon>Arthropoda</taxon>
        <taxon>Crustacea</taxon>
        <taxon>Multicrustacea</taxon>
        <taxon>Malacostraca</taxon>
        <taxon>Eumalacostraca</taxon>
        <taxon>Peracarida</taxon>
        <taxon>Amphipoda</taxon>
        <taxon>Senticaudata</taxon>
        <taxon>Talitrida</taxon>
        <taxon>Talitroidea</taxon>
        <taxon>Hyalellidae</taxon>
        <taxon>Hyalella</taxon>
    </lineage>
</organism>
<keyword evidence="2" id="KW-0812">Transmembrane</keyword>
<evidence type="ECO:0000256" key="1">
    <source>
        <dbReference type="SAM" id="MobiDB-lite"/>
    </source>
</evidence>
<sequence length="531" mass="59665">MWCARSRRSSAVRSLPLVVIIASFFYIAQYHHNLIRAQFNDDWLRRIRESLQTKNSTVVRNVAGAAETSQASATGGGGSVTTEENPASLAGIIIVDASTSQVLTNFGENQARGNDLQVDAHKQDVIKVKEEEKNLDRNKYEGHEQGDDAAVPPQANNAAVPPQANNAAVPQQANNAAVPQQANNAAVPQQANNAAVPQQANNAAADQKAINNAMDSNNSDEAYDSSKEKRNIQRDEPKSGRELESGRLQELFNMTLDGFYRVNETLDGKSVTKVILLAHQRTGSSFTGELLTSPTRGLYVFEPLFAYRSFPYDDPTWAMEMQKFMSIIGDLLDCRPQVLPLFNTTFMNKHVPLQDCSSQHFRLTKLIRARADTILPWLKLRPDIKVIQLVRDPRAVLCSMEESKPWWSPAARDPAHLCRRLQEDLSVGKALSANRYTLVRYEDLMQDIEGQASRLLRFIGQDFNSNARSFISRMVNVEGAREEVLKNPFRIMRGPAYDPEHWRKDLPEELGRRVEELCADAMNYLNYTLIY</sequence>
<proteinExistence type="predicted"/>
<dbReference type="OrthoDB" id="6138663at2759"/>
<keyword evidence="3" id="KW-1185">Reference proteome</keyword>
<dbReference type="Gene3D" id="3.40.50.300">
    <property type="entry name" value="P-loop containing nucleotide triphosphate hydrolases"/>
    <property type="match status" value="1"/>
</dbReference>
<reference evidence="4" key="1">
    <citation type="submission" date="2025-08" db="UniProtKB">
        <authorList>
            <consortium name="RefSeq"/>
        </authorList>
    </citation>
    <scope>IDENTIFICATION</scope>
    <source>
        <tissue evidence="4">Whole organism</tissue>
    </source>
</reference>
<dbReference type="PANTHER" id="PTHR10704:SF44">
    <property type="entry name" value="LD35051P-RELATED"/>
    <property type="match status" value="1"/>
</dbReference>
<accession>A0A8B7NTR9</accession>
<gene>
    <name evidence="4" type="primary">LOC108673751</name>
</gene>
<dbReference type="GeneID" id="108673751"/>
<evidence type="ECO:0000313" key="3">
    <source>
        <dbReference type="Proteomes" id="UP000694843"/>
    </source>
</evidence>
<evidence type="ECO:0000313" key="4">
    <source>
        <dbReference type="RefSeq" id="XP_018017112.1"/>
    </source>
</evidence>
<dbReference type="OMA" id="ARQDNEI"/>
<dbReference type="PANTHER" id="PTHR10704">
    <property type="entry name" value="CARBOHYDRATE SULFOTRANSFERASE"/>
    <property type="match status" value="1"/>
</dbReference>
<dbReference type="SUPFAM" id="SSF52540">
    <property type="entry name" value="P-loop containing nucleoside triphosphate hydrolases"/>
    <property type="match status" value="1"/>
</dbReference>
<protein>
    <submittedName>
        <fullName evidence="4">Carbohydrate sulfotransferase 1</fullName>
    </submittedName>
</protein>
<dbReference type="AlphaFoldDB" id="A0A8B7NTR9"/>
<name>A0A8B7NTR9_HYAAZ</name>
<dbReference type="Pfam" id="PF13469">
    <property type="entry name" value="Sulfotransfer_3"/>
    <property type="match status" value="1"/>
</dbReference>
<dbReference type="GO" id="GO:0006044">
    <property type="term" value="P:N-acetylglucosamine metabolic process"/>
    <property type="evidence" value="ECO:0007669"/>
    <property type="project" value="TreeGrafter"/>
</dbReference>